<dbReference type="EMBL" id="QGMH01000017">
    <property type="protein sequence ID" value="TVY29499.1"/>
    <property type="molecule type" value="Genomic_DNA"/>
</dbReference>
<dbReference type="RefSeq" id="XP_031008286.1">
    <property type="nucleotide sequence ID" value="XM_031146436.1"/>
</dbReference>
<gene>
    <name evidence="2" type="primary">dur3-1_0</name>
    <name evidence="2" type="ORF">LHYA1_G001453</name>
</gene>
<dbReference type="GeneID" id="41981651"/>
<feature type="transmembrane region" description="Helical" evidence="1">
    <location>
        <begin position="182"/>
        <end position="204"/>
    </location>
</feature>
<organism evidence="2 3">
    <name type="scientific">Lachnellula hyalina</name>
    <dbReference type="NCBI Taxonomy" id="1316788"/>
    <lineage>
        <taxon>Eukaryota</taxon>
        <taxon>Fungi</taxon>
        <taxon>Dikarya</taxon>
        <taxon>Ascomycota</taxon>
        <taxon>Pezizomycotina</taxon>
        <taxon>Leotiomycetes</taxon>
        <taxon>Helotiales</taxon>
        <taxon>Lachnaceae</taxon>
        <taxon>Lachnellula</taxon>
    </lineage>
</organism>
<dbReference type="GO" id="GO:0005886">
    <property type="term" value="C:plasma membrane"/>
    <property type="evidence" value="ECO:0007669"/>
    <property type="project" value="TreeGrafter"/>
</dbReference>
<sequence length="264" mass="29147">MSLFWVSITGLVIYGAFLAAISCLLGGGTIPIVCVLLWDRTSTFAVIVSPTIGLVSGLTSWMVATKLRSGTINITTTSNVWSSLTGDCVSLGMGAVCIVVFSFPVPSKKKLVVVEGTVGGEAIANVSVEKTDHPIDEEGAPEKTAHVVEENAAAQDLEPIQGEEYVAEGALTPESLKSQKRLAWYSLAFGSLIFRILIPFTLYWTGYEFSVKFFTGFVVIVFIWVWASFIICVFMPLWESRKDMWYIVCAMYRDMVREKFHHTE</sequence>
<feature type="transmembrane region" description="Helical" evidence="1">
    <location>
        <begin position="84"/>
        <end position="103"/>
    </location>
</feature>
<comment type="caution">
    <text evidence="2">The sequence shown here is derived from an EMBL/GenBank/DDBJ whole genome shotgun (WGS) entry which is preliminary data.</text>
</comment>
<feature type="transmembrane region" description="Helical" evidence="1">
    <location>
        <begin position="216"/>
        <end position="238"/>
    </location>
</feature>
<feature type="transmembrane region" description="Helical" evidence="1">
    <location>
        <begin position="44"/>
        <end position="64"/>
    </location>
</feature>
<dbReference type="GO" id="GO:0015204">
    <property type="term" value="F:urea transmembrane transporter activity"/>
    <property type="evidence" value="ECO:0007669"/>
    <property type="project" value="InterPro"/>
</dbReference>
<keyword evidence="3" id="KW-1185">Reference proteome</keyword>
<proteinExistence type="predicted"/>
<accession>A0A8H8R6Y7</accession>
<dbReference type="PANTHER" id="PTHR46154">
    <property type="match status" value="1"/>
</dbReference>
<name>A0A8H8R6Y7_9HELO</name>
<evidence type="ECO:0000313" key="2">
    <source>
        <dbReference type="EMBL" id="TVY29499.1"/>
    </source>
</evidence>
<keyword evidence="1" id="KW-0812">Transmembrane</keyword>
<protein>
    <submittedName>
        <fullName evidence="2">Putative urea active transporter</fullName>
    </submittedName>
</protein>
<dbReference type="AlphaFoldDB" id="A0A8H8R6Y7"/>
<reference evidence="2 3" key="1">
    <citation type="submission" date="2018-05" db="EMBL/GenBank/DDBJ databases">
        <title>Genome sequencing and assembly of the regulated plant pathogen Lachnellula willkommii and related sister species for the development of diagnostic species identification markers.</title>
        <authorList>
            <person name="Giroux E."/>
            <person name="Bilodeau G."/>
        </authorList>
    </citation>
    <scope>NUCLEOTIDE SEQUENCE [LARGE SCALE GENOMIC DNA]</scope>
    <source>
        <strain evidence="2 3">CBS 185.66</strain>
    </source>
</reference>
<evidence type="ECO:0000256" key="1">
    <source>
        <dbReference type="SAM" id="Phobius"/>
    </source>
</evidence>
<dbReference type="OrthoDB" id="6132759at2759"/>
<feature type="transmembrane region" description="Helical" evidence="1">
    <location>
        <begin position="12"/>
        <end position="37"/>
    </location>
</feature>
<evidence type="ECO:0000313" key="3">
    <source>
        <dbReference type="Proteomes" id="UP000431533"/>
    </source>
</evidence>
<dbReference type="PANTHER" id="PTHR46154:SF2">
    <property type="entry name" value="SOLUTE SYMPORTER FAMILY TRANSPORTER (AFU_ORTHOLOGUE AFUA_6G03200)"/>
    <property type="match status" value="1"/>
</dbReference>
<keyword evidence="1" id="KW-0472">Membrane</keyword>
<keyword evidence="1" id="KW-1133">Transmembrane helix</keyword>
<dbReference type="InterPro" id="IPR031155">
    <property type="entry name" value="DUR"/>
</dbReference>
<dbReference type="Proteomes" id="UP000431533">
    <property type="component" value="Unassembled WGS sequence"/>
</dbReference>